<evidence type="ECO:0000259" key="1">
    <source>
        <dbReference type="PROSITE" id="PS50056"/>
    </source>
</evidence>
<protein>
    <recommendedName>
        <fullName evidence="1">Tyrosine specific protein phosphatases domain-containing protein</fullName>
    </recommendedName>
</protein>
<dbReference type="EMBL" id="LAZR01050590">
    <property type="protein sequence ID" value="KKK87023.1"/>
    <property type="molecule type" value="Genomic_DNA"/>
</dbReference>
<proteinExistence type="predicted"/>
<reference evidence="2" key="1">
    <citation type="journal article" date="2015" name="Nature">
        <title>Complex archaea that bridge the gap between prokaryotes and eukaryotes.</title>
        <authorList>
            <person name="Spang A."/>
            <person name="Saw J.H."/>
            <person name="Jorgensen S.L."/>
            <person name="Zaremba-Niedzwiedzka K."/>
            <person name="Martijn J."/>
            <person name="Lind A.E."/>
            <person name="van Eijk R."/>
            <person name="Schleper C."/>
            <person name="Guy L."/>
            <person name="Ettema T.J."/>
        </authorList>
    </citation>
    <scope>NUCLEOTIDE SEQUENCE</scope>
</reference>
<organism evidence="2">
    <name type="scientific">marine sediment metagenome</name>
    <dbReference type="NCBI Taxonomy" id="412755"/>
    <lineage>
        <taxon>unclassified sequences</taxon>
        <taxon>metagenomes</taxon>
        <taxon>ecological metagenomes</taxon>
    </lineage>
</organism>
<name>A0A0F8Z025_9ZZZZ</name>
<dbReference type="PANTHER" id="PTHR23339">
    <property type="entry name" value="TYROSINE SPECIFIC PROTEIN PHOSPHATASE AND DUAL SPECIFICITY PROTEIN PHOSPHATASE"/>
    <property type="match status" value="1"/>
</dbReference>
<gene>
    <name evidence="2" type="ORF">LCGC14_2757390</name>
</gene>
<feature type="domain" description="Tyrosine specific protein phosphatases" evidence="1">
    <location>
        <begin position="85"/>
        <end position="139"/>
    </location>
</feature>
<dbReference type="SUPFAM" id="SSF52799">
    <property type="entry name" value="(Phosphotyrosine protein) phosphatases II"/>
    <property type="match status" value="1"/>
</dbReference>
<dbReference type="PROSITE" id="PS50056">
    <property type="entry name" value="TYR_PHOSPHATASE_2"/>
    <property type="match status" value="1"/>
</dbReference>
<dbReference type="AlphaFoldDB" id="A0A0F8Z025"/>
<dbReference type="InterPro" id="IPR029021">
    <property type="entry name" value="Prot-tyrosine_phosphatase-like"/>
</dbReference>
<dbReference type="Gene3D" id="3.90.190.10">
    <property type="entry name" value="Protein tyrosine phosphatase superfamily"/>
    <property type="match status" value="1"/>
</dbReference>
<sequence>MRKWKKQKNYTNSCQHWRQPVMVGKFLVTCSSGMYFSLGRNTEPHPGLPYPDFGVYLDSRWKAKVDGHYPALITHWPDMKAPKPEELTRVVDICLSKMSQGKVIDIGCMAGHGRTGTLLASLIAKVEHLDGVTALREARWRYCSYACETRDQREAVINYAKRCSPMKRTISQLVYDLLDREGLLPATEIAKKLGIKRGTACSARDRWKKSLRFTHRRPRIVDVNIPSAKKVAPAEVLPCACINKLVEKGFVERETVYENQDFVDKGYLLRKYINQGKNSVATNRVFGLNYCPACGQRLR</sequence>
<dbReference type="Pfam" id="PF22785">
    <property type="entry name" value="Tc-R-P"/>
    <property type="match status" value="1"/>
</dbReference>
<comment type="caution">
    <text evidence="2">The sequence shown here is derived from an EMBL/GenBank/DDBJ whole genome shotgun (WGS) entry which is preliminary data.</text>
</comment>
<accession>A0A0F8Z025</accession>
<dbReference type="InterPro" id="IPR000387">
    <property type="entry name" value="Tyr_Pase_dom"/>
</dbReference>
<dbReference type="InterPro" id="IPR050561">
    <property type="entry name" value="PTP"/>
</dbReference>
<evidence type="ECO:0000313" key="2">
    <source>
        <dbReference type="EMBL" id="KKK87023.1"/>
    </source>
</evidence>